<organism evidence="2 3">
    <name type="scientific">Salimicrobium halophilum</name>
    <dbReference type="NCBI Taxonomy" id="86666"/>
    <lineage>
        <taxon>Bacteria</taxon>
        <taxon>Bacillati</taxon>
        <taxon>Bacillota</taxon>
        <taxon>Bacilli</taxon>
        <taxon>Bacillales</taxon>
        <taxon>Bacillaceae</taxon>
        <taxon>Salimicrobium</taxon>
    </lineage>
</organism>
<keyword evidence="1" id="KW-0472">Membrane</keyword>
<proteinExistence type="predicted"/>
<accession>A0A1G8WEC2</accession>
<dbReference type="RefSeq" id="WP_176757545.1">
    <property type="nucleotide sequence ID" value="NZ_FNEV01000015.1"/>
</dbReference>
<feature type="transmembrane region" description="Helical" evidence="1">
    <location>
        <begin position="7"/>
        <end position="40"/>
    </location>
</feature>
<gene>
    <name evidence="2" type="ORF">SAMN04490247_3157</name>
</gene>
<reference evidence="3" key="1">
    <citation type="submission" date="2016-10" db="EMBL/GenBank/DDBJ databases">
        <authorList>
            <person name="Varghese N."/>
            <person name="Submissions S."/>
        </authorList>
    </citation>
    <scope>NUCLEOTIDE SEQUENCE [LARGE SCALE GENOMIC DNA]</scope>
    <source>
        <strain evidence="3">DSM 4771</strain>
    </source>
</reference>
<evidence type="ECO:0000313" key="2">
    <source>
        <dbReference type="EMBL" id="SDJ76709.1"/>
    </source>
</evidence>
<dbReference type="EMBL" id="FNEV01000015">
    <property type="protein sequence ID" value="SDJ76709.1"/>
    <property type="molecule type" value="Genomic_DNA"/>
</dbReference>
<evidence type="ECO:0000313" key="3">
    <source>
        <dbReference type="Proteomes" id="UP000199225"/>
    </source>
</evidence>
<dbReference type="STRING" id="86666.SAMN04490247_3157"/>
<sequence length="48" mass="4992">MKATTAYAIVWISSAIAISTGIFITESLVALWALLIPALVSGPDGTEK</sequence>
<name>A0A1G8WEC2_9BACI</name>
<keyword evidence="1" id="KW-0812">Transmembrane</keyword>
<evidence type="ECO:0000256" key="1">
    <source>
        <dbReference type="SAM" id="Phobius"/>
    </source>
</evidence>
<dbReference type="AlphaFoldDB" id="A0A1G8WEC2"/>
<keyword evidence="3" id="KW-1185">Reference proteome</keyword>
<keyword evidence="1" id="KW-1133">Transmembrane helix</keyword>
<dbReference type="Proteomes" id="UP000199225">
    <property type="component" value="Unassembled WGS sequence"/>
</dbReference>
<protein>
    <submittedName>
        <fullName evidence="2">Uncharacterized protein</fullName>
    </submittedName>
</protein>